<keyword evidence="7" id="KW-0670">Pyruvate</keyword>
<gene>
    <name evidence="7" type="ORF">J5Y10_26105</name>
</gene>
<dbReference type="SUPFAM" id="SSF52518">
    <property type="entry name" value="Thiamin diphosphate-binding fold (THDP-binding)"/>
    <property type="match status" value="2"/>
</dbReference>
<evidence type="ECO:0000313" key="8">
    <source>
        <dbReference type="Proteomes" id="UP000677537"/>
    </source>
</evidence>
<dbReference type="Pfam" id="PF02776">
    <property type="entry name" value="TPP_enzyme_N"/>
    <property type="match status" value="1"/>
</dbReference>
<evidence type="ECO:0000259" key="6">
    <source>
        <dbReference type="Pfam" id="PF02776"/>
    </source>
</evidence>
<dbReference type="PANTHER" id="PTHR18968">
    <property type="entry name" value="THIAMINE PYROPHOSPHATE ENZYMES"/>
    <property type="match status" value="1"/>
</dbReference>
<dbReference type="InterPro" id="IPR045229">
    <property type="entry name" value="TPP_enz"/>
</dbReference>
<feature type="domain" description="Thiamine pyrophosphate enzyme N-terminal TPP-binding" evidence="6">
    <location>
        <begin position="1"/>
        <end position="115"/>
    </location>
</feature>
<dbReference type="NCBIfam" id="NF006052">
    <property type="entry name" value="PRK08199.1"/>
    <property type="match status" value="1"/>
</dbReference>
<dbReference type="InterPro" id="IPR029061">
    <property type="entry name" value="THDP-binding"/>
</dbReference>
<comment type="similarity">
    <text evidence="1 3">Belongs to the TPP enzyme family.</text>
</comment>
<dbReference type="InterPro" id="IPR029035">
    <property type="entry name" value="DHS-like_NAD/FAD-binding_dom"/>
</dbReference>
<accession>A0A940N474</accession>
<keyword evidence="8" id="KW-1185">Reference proteome</keyword>
<evidence type="ECO:0000313" key="7">
    <source>
        <dbReference type="EMBL" id="MBP0496284.1"/>
    </source>
</evidence>
<dbReference type="InterPro" id="IPR000399">
    <property type="entry name" value="TPP-bd_CS"/>
</dbReference>
<dbReference type="Gene3D" id="3.40.50.1220">
    <property type="entry name" value="TPP-binding domain"/>
    <property type="match status" value="1"/>
</dbReference>
<comment type="caution">
    <text evidence="7">The sequence shown here is derived from an EMBL/GenBank/DDBJ whole genome shotgun (WGS) entry which is preliminary data.</text>
</comment>
<evidence type="ECO:0000259" key="5">
    <source>
        <dbReference type="Pfam" id="PF02775"/>
    </source>
</evidence>
<dbReference type="Pfam" id="PF02775">
    <property type="entry name" value="TPP_enzyme_C"/>
    <property type="match status" value="1"/>
</dbReference>
<dbReference type="GO" id="GO:0030976">
    <property type="term" value="F:thiamine pyrophosphate binding"/>
    <property type="evidence" value="ECO:0007669"/>
    <property type="project" value="InterPro"/>
</dbReference>
<protein>
    <submittedName>
        <fullName evidence="7">Pyruvate decarboxylase</fullName>
    </submittedName>
</protein>
<sequence length="542" mass="57185">MTVGQAIVAALRNHGIDRVFCVPGESYLGLLDALHGHAAIDTVVCRHESGAGFMALADARLTGRPGVVLVSRGPGASNAAIAVHTAQQDGVPLILLIGQVAKRDVRRDSFQEIDYGRMFGGIAKWTAELTDPDRVGETMLRALQVATTGLPGPVVIAVPEDVLTAACEPVSVPPQAPVRAAPDAASLLALREMLRTAERPLVIAGSGITGEDGRAALLGFLEAWNLPSLVSFRRQDLLPNGHRLYAGDLGLSNPERQMAVLREADRIVVLGARLSDITTQGYSFPRLVRPEQALVHVHADPAVIGTHFGCDLAIACPVPALLDAIGTPDAPLPSREGWTARLGEERRRIAAPRAFEVTDGVPFELAVDAIGRCLPADAIVTVDAGTFGAPVYRVVPFTPPQRLLAPISGAMGFGVPAAVAAGLREPGRTTVCLVGDGGFLMTGSELAVALERGLPLKVVLSENGIYGSIRIHQEQQYPGRVSGTSFRNPDLALMGQAYGFPVTRIRSVAELDRLPALIADPGPQFIIVETSVQAILPKPGPR</sequence>
<dbReference type="InterPro" id="IPR012000">
    <property type="entry name" value="Thiamin_PyroP_enz_cen_dom"/>
</dbReference>
<organism evidence="7 8">
    <name type="scientific">Roseomonas indoligenes</name>
    <dbReference type="NCBI Taxonomy" id="2820811"/>
    <lineage>
        <taxon>Bacteria</taxon>
        <taxon>Pseudomonadati</taxon>
        <taxon>Pseudomonadota</taxon>
        <taxon>Alphaproteobacteria</taxon>
        <taxon>Acetobacterales</taxon>
        <taxon>Roseomonadaceae</taxon>
        <taxon>Roseomonas</taxon>
    </lineage>
</organism>
<dbReference type="GO" id="GO:0000287">
    <property type="term" value="F:magnesium ion binding"/>
    <property type="evidence" value="ECO:0007669"/>
    <property type="project" value="InterPro"/>
</dbReference>
<dbReference type="AlphaFoldDB" id="A0A940N474"/>
<evidence type="ECO:0000256" key="2">
    <source>
        <dbReference type="ARBA" id="ARBA00023052"/>
    </source>
</evidence>
<reference evidence="7" key="1">
    <citation type="submission" date="2021-03" db="EMBL/GenBank/DDBJ databases">
        <authorList>
            <person name="So Y."/>
        </authorList>
    </citation>
    <scope>NUCLEOTIDE SEQUENCE</scope>
    <source>
        <strain evidence="7">SG15</strain>
    </source>
</reference>
<evidence type="ECO:0000259" key="4">
    <source>
        <dbReference type="Pfam" id="PF00205"/>
    </source>
</evidence>
<dbReference type="FunFam" id="3.40.50.970:FF:000007">
    <property type="entry name" value="Acetolactate synthase"/>
    <property type="match status" value="1"/>
</dbReference>
<proteinExistence type="inferred from homology"/>
<dbReference type="SUPFAM" id="SSF52467">
    <property type="entry name" value="DHS-like NAD/FAD-binding domain"/>
    <property type="match status" value="1"/>
</dbReference>
<dbReference type="InterPro" id="IPR011766">
    <property type="entry name" value="TPP_enzyme_TPP-bd"/>
</dbReference>
<dbReference type="Pfam" id="PF00205">
    <property type="entry name" value="TPP_enzyme_M"/>
    <property type="match status" value="1"/>
</dbReference>
<feature type="domain" description="Thiamine pyrophosphate enzyme TPP-binding" evidence="5">
    <location>
        <begin position="383"/>
        <end position="527"/>
    </location>
</feature>
<dbReference type="CDD" id="cd07035">
    <property type="entry name" value="TPP_PYR_POX_like"/>
    <property type="match status" value="1"/>
</dbReference>
<dbReference type="PANTHER" id="PTHR18968:SF120">
    <property type="entry name" value="ACETOLACTATE SYNTHASE LARGE SUBUNIT"/>
    <property type="match status" value="1"/>
</dbReference>
<dbReference type="GO" id="GO:0009099">
    <property type="term" value="P:L-valine biosynthetic process"/>
    <property type="evidence" value="ECO:0007669"/>
    <property type="project" value="TreeGrafter"/>
</dbReference>
<dbReference type="Proteomes" id="UP000677537">
    <property type="component" value="Unassembled WGS sequence"/>
</dbReference>
<dbReference type="GO" id="GO:0009097">
    <property type="term" value="P:isoleucine biosynthetic process"/>
    <property type="evidence" value="ECO:0007669"/>
    <property type="project" value="TreeGrafter"/>
</dbReference>
<dbReference type="GO" id="GO:0003984">
    <property type="term" value="F:acetolactate synthase activity"/>
    <property type="evidence" value="ECO:0007669"/>
    <property type="project" value="TreeGrafter"/>
</dbReference>
<dbReference type="InterPro" id="IPR012001">
    <property type="entry name" value="Thiamin_PyroP_enz_TPP-bd_dom"/>
</dbReference>
<dbReference type="Gene3D" id="3.40.50.970">
    <property type="match status" value="2"/>
</dbReference>
<dbReference type="EMBL" id="JAGIZA010000033">
    <property type="protein sequence ID" value="MBP0496284.1"/>
    <property type="molecule type" value="Genomic_DNA"/>
</dbReference>
<keyword evidence="2 3" id="KW-0786">Thiamine pyrophosphate</keyword>
<feature type="domain" description="Thiamine pyrophosphate enzyme central" evidence="4">
    <location>
        <begin position="190"/>
        <end position="324"/>
    </location>
</feature>
<dbReference type="PROSITE" id="PS00187">
    <property type="entry name" value="TPP_ENZYMES"/>
    <property type="match status" value="1"/>
</dbReference>
<dbReference type="GO" id="GO:0050660">
    <property type="term" value="F:flavin adenine dinucleotide binding"/>
    <property type="evidence" value="ECO:0007669"/>
    <property type="project" value="TreeGrafter"/>
</dbReference>
<evidence type="ECO:0000256" key="1">
    <source>
        <dbReference type="ARBA" id="ARBA00007812"/>
    </source>
</evidence>
<dbReference type="CDD" id="cd00568">
    <property type="entry name" value="TPP_enzymes"/>
    <property type="match status" value="1"/>
</dbReference>
<name>A0A940N474_9PROT</name>
<evidence type="ECO:0000256" key="3">
    <source>
        <dbReference type="RuleBase" id="RU362132"/>
    </source>
</evidence>
<dbReference type="GO" id="GO:0005948">
    <property type="term" value="C:acetolactate synthase complex"/>
    <property type="evidence" value="ECO:0007669"/>
    <property type="project" value="TreeGrafter"/>
</dbReference>